<dbReference type="SUPFAM" id="SSF52058">
    <property type="entry name" value="L domain-like"/>
    <property type="match status" value="1"/>
</dbReference>
<keyword evidence="12 15" id="KW-0472">Membrane</keyword>
<evidence type="ECO:0000256" key="1">
    <source>
        <dbReference type="ARBA" id="ARBA00004479"/>
    </source>
</evidence>
<dbReference type="PANTHER" id="PTHR48056">
    <property type="entry name" value="LRR RECEPTOR-LIKE SERINE/THREONINE-PROTEIN KINASE-RELATED"/>
    <property type="match status" value="1"/>
</dbReference>
<evidence type="ECO:0000256" key="12">
    <source>
        <dbReference type="ARBA" id="ARBA00023136"/>
    </source>
</evidence>
<keyword evidence="13" id="KW-0325">Glycoprotein</keyword>
<evidence type="ECO:0000256" key="6">
    <source>
        <dbReference type="ARBA" id="ARBA00022729"/>
    </source>
</evidence>
<dbReference type="InterPro" id="IPR032675">
    <property type="entry name" value="LRR_dom_sf"/>
</dbReference>
<dbReference type="SMART" id="SM00369">
    <property type="entry name" value="LRR_TYP"/>
    <property type="match status" value="7"/>
</dbReference>
<sequence>MWRSPQELRLAVHFLILVFFQVTHVNSQTQGQEQATLLRLKQHWQNPESLRHWSSSDSNYCSWPAVSCTDGYVTGLYLGEKNITGTIPPFITDIKNLTVLDFFNNSMMGTFPKFLYNLSMLESLDLSGNYFVGAIPDDIERMAKLSDLNLRANNFTGNIPAAIGRLQGLRTLQLHQNLFNGTFPTEIGNLSNLEMLRLAENPFLPSRLPFSFTRMKKLRELWISQANLIGEIPETVGQMEALEKLDLSGNELAGNIPGGLFRLKNLTLLYLYKNMLSGQIPRVVEALNLAVIDLSQNNLTGKIPDDFGKLAKLSGLALFFNQLSGQIPESIGRLPALIDFAVFSNNLSGPIPSDFGRYSMLETFQVASNRLTGRLPEYLCSNGKLVGVVAFDNNLSGELPESLRNCSSLLMVRVENNAFSGNIPAALWKAFNLSYLMLNDNMFTGELPGKVSANLSRLEISNNRFSGTIPIEVSSWQNLVVFKASNNLLSGTIPQELTALPLLSTLMLDGNQLVGALASDIISWKSLNTLNLSQNQLSGHIPDAIGNLPVLDELDLSGNQFSGQIPSGIGFLKLTSLNLSSNQLTGAIPSELENGAYVDSFLNNPGLCTSSSSVRLNICNAAPLKPSKTSTRFLALIFSASAVIFVLALLISWFAIQICQRRKNRLDSTWTLVPFRKLNFTELDILSKLTESNVIGSGGSGKVYRIAINHSDDVAVKKICNIRKMDEKLEKQFLAEVEILSTIRHLNVVKLLCCISDGDSKLLVYEYLENHSLDRWLHMSKKSTAISGSVHPVALDWPKRLKIAAGAAQGLCHMHLDCIPSVIHRDVKSSNILLDSEFNAKIADFGLAKMLAKPTELATVSAVVGSLGYIAPEYAHKAEVNEKVDVYSFGVVLLELTTGKEPQNGDEHSNLADWAWRHMREGKPISDALDDEIKEPCYLEEMSNVFRLGIMCTSKLPSARPRMKDVLQILLQSTHPLVYEESNLVSEHYATPFLKNSRHERVPGSDFTSNA</sequence>
<dbReference type="InterPro" id="IPR001611">
    <property type="entry name" value="Leu-rich_rpt"/>
</dbReference>
<evidence type="ECO:0000256" key="14">
    <source>
        <dbReference type="PROSITE-ProRule" id="PRU10141"/>
    </source>
</evidence>
<dbReference type="FunFam" id="1.10.510.10:FF:000714">
    <property type="entry name" value="Kinase family with leucine-rich repeat domain-containing protein"/>
    <property type="match status" value="1"/>
</dbReference>
<evidence type="ECO:0000313" key="18">
    <source>
        <dbReference type="EMBL" id="MBX06546.1"/>
    </source>
</evidence>
<dbReference type="InterPro" id="IPR017441">
    <property type="entry name" value="Protein_kinase_ATP_BS"/>
</dbReference>
<dbReference type="InterPro" id="IPR013210">
    <property type="entry name" value="LRR_N_plant-typ"/>
</dbReference>
<dbReference type="InterPro" id="IPR000719">
    <property type="entry name" value="Prot_kinase_dom"/>
</dbReference>
<keyword evidence="9 18" id="KW-0418">Kinase</keyword>
<dbReference type="FunFam" id="3.80.10.10:FF:000642">
    <property type="entry name" value="Leucine-rich receptor-like protein kinase family protein"/>
    <property type="match status" value="1"/>
</dbReference>
<dbReference type="InterPro" id="IPR050647">
    <property type="entry name" value="Plant_LRR-RLKs"/>
</dbReference>
<dbReference type="Gene3D" id="3.30.200.20">
    <property type="entry name" value="Phosphorylase Kinase, domain 1"/>
    <property type="match status" value="1"/>
</dbReference>
<feature type="chain" id="PRO_5015085025" evidence="16">
    <location>
        <begin position="28"/>
        <end position="1011"/>
    </location>
</feature>
<keyword evidence="3" id="KW-0433">Leucine-rich repeat</keyword>
<dbReference type="EMBL" id="GGEC01026062">
    <property type="protein sequence ID" value="MBX06546.1"/>
    <property type="molecule type" value="Transcribed_RNA"/>
</dbReference>
<comment type="subcellular location">
    <subcellularLocation>
        <location evidence="1">Membrane</location>
        <topology evidence="1">Single-pass type I membrane protein</topology>
    </subcellularLocation>
</comment>
<dbReference type="GO" id="GO:0016020">
    <property type="term" value="C:membrane"/>
    <property type="evidence" value="ECO:0007669"/>
    <property type="project" value="UniProtKB-SubCell"/>
</dbReference>
<dbReference type="Pfam" id="PF13855">
    <property type="entry name" value="LRR_8"/>
    <property type="match status" value="2"/>
</dbReference>
<dbReference type="EMBL" id="GGEC01026064">
    <property type="protein sequence ID" value="MBX06548.1"/>
    <property type="molecule type" value="Transcribed_RNA"/>
</dbReference>
<feature type="transmembrane region" description="Helical" evidence="15">
    <location>
        <begin position="633"/>
        <end position="656"/>
    </location>
</feature>
<proteinExistence type="inferred from homology"/>
<dbReference type="Pfam" id="PF08263">
    <property type="entry name" value="LRRNT_2"/>
    <property type="match status" value="1"/>
</dbReference>
<dbReference type="AlphaFoldDB" id="A0A2P2KLD6"/>
<keyword evidence="10 14" id="KW-0067">ATP-binding</keyword>
<dbReference type="PROSITE" id="PS00107">
    <property type="entry name" value="PROTEIN_KINASE_ATP"/>
    <property type="match status" value="1"/>
</dbReference>
<keyword evidence="6 16" id="KW-0732">Signal</keyword>
<comment type="similarity">
    <text evidence="2">Belongs to the protein kinase superfamily. Ser/Thr protein kinase family.</text>
</comment>
<dbReference type="FunFam" id="3.80.10.10:FF:001670">
    <property type="entry name" value="Putative leucine-rich repeat receptor-like protein kinase family protein"/>
    <property type="match status" value="1"/>
</dbReference>
<dbReference type="FunFam" id="3.30.200.20:FF:000512">
    <property type="entry name" value="Receptor-like protein kinase HSL1"/>
    <property type="match status" value="1"/>
</dbReference>
<dbReference type="GO" id="GO:0004672">
    <property type="term" value="F:protein kinase activity"/>
    <property type="evidence" value="ECO:0007669"/>
    <property type="project" value="InterPro"/>
</dbReference>
<dbReference type="FunFam" id="3.80.10.10:FF:000077">
    <property type="entry name" value="LRR receptor-like serine/threonine-protein kinase ERL1"/>
    <property type="match status" value="1"/>
</dbReference>
<dbReference type="PROSITE" id="PS50011">
    <property type="entry name" value="PROTEIN_KINASE_DOM"/>
    <property type="match status" value="1"/>
</dbReference>
<keyword evidence="8 14" id="KW-0547">Nucleotide-binding</keyword>
<feature type="binding site" evidence="14">
    <location>
        <position position="718"/>
    </location>
    <ligand>
        <name>ATP</name>
        <dbReference type="ChEBI" id="CHEBI:30616"/>
    </ligand>
</feature>
<evidence type="ECO:0000256" key="7">
    <source>
        <dbReference type="ARBA" id="ARBA00022737"/>
    </source>
</evidence>
<evidence type="ECO:0000256" key="4">
    <source>
        <dbReference type="ARBA" id="ARBA00022679"/>
    </source>
</evidence>
<evidence type="ECO:0000259" key="17">
    <source>
        <dbReference type="PROSITE" id="PS50011"/>
    </source>
</evidence>
<reference evidence="18" key="1">
    <citation type="submission" date="2018-02" db="EMBL/GenBank/DDBJ databases">
        <title>Rhizophora mucronata_Transcriptome.</title>
        <authorList>
            <person name="Meera S.P."/>
            <person name="Sreeshan A."/>
            <person name="Augustine A."/>
        </authorList>
    </citation>
    <scope>NUCLEOTIDE SEQUENCE</scope>
    <source>
        <tissue evidence="18">Leaf</tissue>
    </source>
</reference>
<dbReference type="InterPro" id="IPR011009">
    <property type="entry name" value="Kinase-like_dom_sf"/>
</dbReference>
<accession>A0A2P2KLD6</accession>
<evidence type="ECO:0000256" key="5">
    <source>
        <dbReference type="ARBA" id="ARBA00022692"/>
    </source>
</evidence>
<keyword evidence="5 15" id="KW-0812">Transmembrane</keyword>
<evidence type="ECO:0000256" key="2">
    <source>
        <dbReference type="ARBA" id="ARBA00008684"/>
    </source>
</evidence>
<dbReference type="Pfam" id="PF00069">
    <property type="entry name" value="Pkinase"/>
    <property type="match status" value="1"/>
</dbReference>
<organism evidence="18">
    <name type="scientific">Rhizophora mucronata</name>
    <name type="common">Asiatic mangrove</name>
    <dbReference type="NCBI Taxonomy" id="61149"/>
    <lineage>
        <taxon>Eukaryota</taxon>
        <taxon>Viridiplantae</taxon>
        <taxon>Streptophyta</taxon>
        <taxon>Embryophyta</taxon>
        <taxon>Tracheophyta</taxon>
        <taxon>Spermatophyta</taxon>
        <taxon>Magnoliopsida</taxon>
        <taxon>eudicotyledons</taxon>
        <taxon>Gunneridae</taxon>
        <taxon>Pentapetalae</taxon>
        <taxon>rosids</taxon>
        <taxon>fabids</taxon>
        <taxon>Malpighiales</taxon>
        <taxon>Rhizophoraceae</taxon>
        <taxon>Rhizophora</taxon>
    </lineage>
</organism>
<dbReference type="InterPro" id="IPR008271">
    <property type="entry name" value="Ser/Thr_kinase_AS"/>
</dbReference>
<dbReference type="Pfam" id="PF00560">
    <property type="entry name" value="LRR_1"/>
    <property type="match status" value="5"/>
</dbReference>
<dbReference type="PANTHER" id="PTHR48056:SF29">
    <property type="entry name" value="RECEPTOR-LIKE PROTEIN KINASE HSL1"/>
    <property type="match status" value="1"/>
</dbReference>
<keyword evidence="18" id="KW-0675">Receptor</keyword>
<evidence type="ECO:0000256" key="13">
    <source>
        <dbReference type="ARBA" id="ARBA00023180"/>
    </source>
</evidence>
<evidence type="ECO:0000256" key="15">
    <source>
        <dbReference type="SAM" id="Phobius"/>
    </source>
</evidence>
<feature type="domain" description="Protein kinase" evidence="17">
    <location>
        <begin position="689"/>
        <end position="978"/>
    </location>
</feature>
<dbReference type="GO" id="GO:0033612">
    <property type="term" value="F:receptor serine/threonine kinase binding"/>
    <property type="evidence" value="ECO:0007669"/>
    <property type="project" value="TreeGrafter"/>
</dbReference>
<dbReference type="SUPFAM" id="SSF56112">
    <property type="entry name" value="Protein kinase-like (PK-like)"/>
    <property type="match status" value="1"/>
</dbReference>
<keyword evidence="7" id="KW-0677">Repeat</keyword>
<dbReference type="InterPro" id="IPR003591">
    <property type="entry name" value="Leu-rich_rpt_typical-subtyp"/>
</dbReference>
<evidence type="ECO:0000256" key="3">
    <source>
        <dbReference type="ARBA" id="ARBA00022614"/>
    </source>
</evidence>
<evidence type="ECO:0000256" key="10">
    <source>
        <dbReference type="ARBA" id="ARBA00022840"/>
    </source>
</evidence>
<protein>
    <submittedName>
        <fullName evidence="18">Receptor-like protein kinase 5</fullName>
    </submittedName>
</protein>
<dbReference type="PROSITE" id="PS00108">
    <property type="entry name" value="PROTEIN_KINASE_ST"/>
    <property type="match status" value="1"/>
</dbReference>
<feature type="signal peptide" evidence="16">
    <location>
        <begin position="1"/>
        <end position="27"/>
    </location>
</feature>
<keyword evidence="11 15" id="KW-1133">Transmembrane helix</keyword>
<dbReference type="Gene3D" id="1.10.510.10">
    <property type="entry name" value="Transferase(Phosphotransferase) domain 1"/>
    <property type="match status" value="1"/>
</dbReference>
<dbReference type="GO" id="GO:0005524">
    <property type="term" value="F:ATP binding"/>
    <property type="evidence" value="ECO:0007669"/>
    <property type="project" value="UniProtKB-UniRule"/>
</dbReference>
<evidence type="ECO:0000256" key="16">
    <source>
        <dbReference type="SAM" id="SignalP"/>
    </source>
</evidence>
<name>A0A2P2KLD6_RHIMU</name>
<keyword evidence="4" id="KW-0808">Transferase</keyword>
<dbReference type="SMART" id="SM00220">
    <property type="entry name" value="S_TKc"/>
    <property type="match status" value="1"/>
</dbReference>
<dbReference type="FunFam" id="3.80.10.10:FF:000221">
    <property type="entry name" value="Leucine-rich repeat receptor-like protein kinase PXL1"/>
    <property type="match status" value="1"/>
</dbReference>
<evidence type="ECO:0000256" key="11">
    <source>
        <dbReference type="ARBA" id="ARBA00022989"/>
    </source>
</evidence>
<evidence type="ECO:0000256" key="9">
    <source>
        <dbReference type="ARBA" id="ARBA00022777"/>
    </source>
</evidence>
<evidence type="ECO:0000256" key="8">
    <source>
        <dbReference type="ARBA" id="ARBA00022741"/>
    </source>
</evidence>
<dbReference type="Gene3D" id="3.80.10.10">
    <property type="entry name" value="Ribonuclease Inhibitor"/>
    <property type="match status" value="4"/>
</dbReference>
<dbReference type="SUPFAM" id="SSF52047">
    <property type="entry name" value="RNI-like"/>
    <property type="match status" value="1"/>
</dbReference>
<dbReference type="CDD" id="cd14066">
    <property type="entry name" value="STKc_IRAK"/>
    <property type="match status" value="1"/>
</dbReference>